<dbReference type="Proteomes" id="UP000199608">
    <property type="component" value="Unassembled WGS sequence"/>
</dbReference>
<feature type="transmembrane region" description="Helical" evidence="7">
    <location>
        <begin position="238"/>
        <end position="257"/>
    </location>
</feature>
<sequence length="295" mass="33875">MFLKRKCKTIVLPYLICSIPAIVICVVTGKFSPAYGDVGVMKGTVLNIITGAHSVVYWYIPFVMLIFLSSPLAISFTKLSHNRQSVLLFSLFIVSAFLHRSHYNANPIHSYIYFMPLFLFGVYCSIHRDKLKELRPYAVLFLIAALALAWTQINIFNHIGLYHKNFFEFGGVDLAYIQKLFLLIFIVLAIPAIEKKSIPFLDYFAIASFPLFFLHPYIMRLFDMTHFSLVFGYNAWPSMLSAFLYTTLVTSCSVIVLECFRKIFGEGCLYIIGDRKKSKLVSKRKDEVDFIIRKA</sequence>
<dbReference type="GO" id="GO:0009246">
    <property type="term" value="P:enterobacterial common antigen biosynthetic process"/>
    <property type="evidence" value="ECO:0007669"/>
    <property type="project" value="TreeGrafter"/>
</dbReference>
<keyword evidence="4 7" id="KW-0812">Transmembrane</keyword>
<evidence type="ECO:0000256" key="5">
    <source>
        <dbReference type="ARBA" id="ARBA00022989"/>
    </source>
</evidence>
<dbReference type="GO" id="GO:0005886">
    <property type="term" value="C:plasma membrane"/>
    <property type="evidence" value="ECO:0007669"/>
    <property type="project" value="UniProtKB-SubCell"/>
</dbReference>
<evidence type="ECO:0000259" key="8">
    <source>
        <dbReference type="Pfam" id="PF01757"/>
    </source>
</evidence>
<feature type="transmembrane region" description="Helical" evidence="7">
    <location>
        <begin position="86"/>
        <end position="102"/>
    </location>
</feature>
<protein>
    <submittedName>
        <fullName evidence="9">Acyltransferase family protein</fullName>
    </submittedName>
</protein>
<evidence type="ECO:0000313" key="10">
    <source>
        <dbReference type="Proteomes" id="UP000199608"/>
    </source>
</evidence>
<keyword evidence="10" id="KW-1185">Reference proteome</keyword>
<organism evidence="9 10">
    <name type="scientific">Desulfobacula phenolica</name>
    <dbReference type="NCBI Taxonomy" id="90732"/>
    <lineage>
        <taxon>Bacteria</taxon>
        <taxon>Pseudomonadati</taxon>
        <taxon>Thermodesulfobacteriota</taxon>
        <taxon>Desulfobacteria</taxon>
        <taxon>Desulfobacterales</taxon>
        <taxon>Desulfobacteraceae</taxon>
        <taxon>Desulfobacula</taxon>
    </lineage>
</organism>
<gene>
    <name evidence="9" type="ORF">SAMN04487931_11654</name>
</gene>
<feature type="transmembrane region" description="Helical" evidence="7">
    <location>
        <begin position="55"/>
        <end position="74"/>
    </location>
</feature>
<evidence type="ECO:0000256" key="6">
    <source>
        <dbReference type="ARBA" id="ARBA00023136"/>
    </source>
</evidence>
<feature type="domain" description="Acyltransferase 3" evidence="8">
    <location>
        <begin position="2"/>
        <end position="256"/>
    </location>
</feature>
<comment type="subcellular location">
    <subcellularLocation>
        <location evidence="1">Cell membrane</location>
        <topology evidence="1">Multi-pass membrane protein</topology>
    </subcellularLocation>
</comment>
<evidence type="ECO:0000256" key="7">
    <source>
        <dbReference type="SAM" id="Phobius"/>
    </source>
</evidence>
<evidence type="ECO:0000256" key="4">
    <source>
        <dbReference type="ARBA" id="ARBA00022692"/>
    </source>
</evidence>
<evidence type="ECO:0000313" key="9">
    <source>
        <dbReference type="EMBL" id="SDU60669.1"/>
    </source>
</evidence>
<accession>A0A1H2JW02</accession>
<dbReference type="GO" id="GO:0016413">
    <property type="term" value="F:O-acetyltransferase activity"/>
    <property type="evidence" value="ECO:0007669"/>
    <property type="project" value="TreeGrafter"/>
</dbReference>
<evidence type="ECO:0000256" key="1">
    <source>
        <dbReference type="ARBA" id="ARBA00004651"/>
    </source>
</evidence>
<keyword evidence="9" id="KW-0012">Acyltransferase</keyword>
<feature type="transmembrane region" description="Helical" evidence="7">
    <location>
        <begin position="12"/>
        <end position="35"/>
    </location>
</feature>
<keyword evidence="6 7" id="KW-0472">Membrane</keyword>
<feature type="transmembrane region" description="Helical" evidence="7">
    <location>
        <begin position="176"/>
        <end position="193"/>
    </location>
</feature>
<dbReference type="EMBL" id="FNLL01000016">
    <property type="protein sequence ID" value="SDU60669.1"/>
    <property type="molecule type" value="Genomic_DNA"/>
</dbReference>
<keyword evidence="9" id="KW-0808">Transferase</keyword>
<reference evidence="10" key="1">
    <citation type="submission" date="2016-10" db="EMBL/GenBank/DDBJ databases">
        <authorList>
            <person name="Varghese N."/>
            <person name="Submissions S."/>
        </authorList>
    </citation>
    <scope>NUCLEOTIDE SEQUENCE [LARGE SCALE GENOMIC DNA]</scope>
    <source>
        <strain evidence="10">DSM 3384</strain>
    </source>
</reference>
<dbReference type="InterPro" id="IPR002656">
    <property type="entry name" value="Acyl_transf_3_dom"/>
</dbReference>
<dbReference type="PANTHER" id="PTHR40074">
    <property type="entry name" value="O-ACETYLTRANSFERASE WECH"/>
    <property type="match status" value="1"/>
</dbReference>
<dbReference type="AlphaFoldDB" id="A0A1H2JW02"/>
<name>A0A1H2JW02_9BACT</name>
<evidence type="ECO:0000256" key="2">
    <source>
        <dbReference type="ARBA" id="ARBA00007400"/>
    </source>
</evidence>
<evidence type="ECO:0000256" key="3">
    <source>
        <dbReference type="ARBA" id="ARBA00022475"/>
    </source>
</evidence>
<keyword evidence="3" id="KW-1003">Cell membrane</keyword>
<proteinExistence type="inferred from homology"/>
<feature type="transmembrane region" description="Helical" evidence="7">
    <location>
        <begin position="138"/>
        <end position="156"/>
    </location>
</feature>
<feature type="transmembrane region" description="Helical" evidence="7">
    <location>
        <begin position="200"/>
        <end position="218"/>
    </location>
</feature>
<feature type="transmembrane region" description="Helical" evidence="7">
    <location>
        <begin position="108"/>
        <end position="126"/>
    </location>
</feature>
<keyword evidence="5 7" id="KW-1133">Transmembrane helix</keyword>
<dbReference type="Pfam" id="PF01757">
    <property type="entry name" value="Acyl_transf_3"/>
    <property type="match status" value="1"/>
</dbReference>
<comment type="similarity">
    <text evidence="2">Belongs to the acyltransferase 3 family.</text>
</comment>
<dbReference type="PANTHER" id="PTHR40074:SF2">
    <property type="entry name" value="O-ACETYLTRANSFERASE WECH"/>
    <property type="match status" value="1"/>
</dbReference>